<dbReference type="Proteomes" id="UP000245396">
    <property type="component" value="Unassembled WGS sequence"/>
</dbReference>
<dbReference type="EMBL" id="QGGG01000009">
    <property type="protein sequence ID" value="PWJ82428.1"/>
    <property type="molecule type" value="Genomic_DNA"/>
</dbReference>
<protein>
    <submittedName>
        <fullName evidence="1">Uncharacterized protein</fullName>
    </submittedName>
</protein>
<gene>
    <name evidence="1" type="ORF">C7441_109197</name>
</gene>
<organism evidence="1 2">
    <name type="scientific">Pseudaminobacter salicylatoxidans</name>
    <dbReference type="NCBI Taxonomy" id="93369"/>
    <lineage>
        <taxon>Bacteria</taxon>
        <taxon>Pseudomonadati</taxon>
        <taxon>Pseudomonadota</taxon>
        <taxon>Alphaproteobacteria</taxon>
        <taxon>Hyphomicrobiales</taxon>
        <taxon>Phyllobacteriaceae</taxon>
        <taxon>Pseudaminobacter</taxon>
    </lineage>
</organism>
<reference evidence="1 2" key="1">
    <citation type="submission" date="2018-05" db="EMBL/GenBank/DDBJ databases">
        <title>Genomic Encyclopedia of Type Strains, Phase IV (KMG-IV): sequencing the most valuable type-strain genomes for metagenomic binning, comparative biology and taxonomic classification.</title>
        <authorList>
            <person name="Goeker M."/>
        </authorList>
    </citation>
    <scope>NUCLEOTIDE SEQUENCE [LARGE SCALE GENOMIC DNA]</scope>
    <source>
        <strain evidence="1 2">DSM 6986</strain>
    </source>
</reference>
<proteinExistence type="predicted"/>
<comment type="caution">
    <text evidence="1">The sequence shown here is derived from an EMBL/GenBank/DDBJ whole genome shotgun (WGS) entry which is preliminary data.</text>
</comment>
<keyword evidence="2" id="KW-1185">Reference proteome</keyword>
<accession>A0A316C2X1</accession>
<dbReference type="AlphaFoldDB" id="A0A316C2X1"/>
<name>A0A316C2X1_PSESE</name>
<evidence type="ECO:0000313" key="1">
    <source>
        <dbReference type="EMBL" id="PWJ82428.1"/>
    </source>
</evidence>
<evidence type="ECO:0000313" key="2">
    <source>
        <dbReference type="Proteomes" id="UP000245396"/>
    </source>
</evidence>
<sequence>MDHGWIVPGEIVQERCGTETRRLQLSVISWSQLKNSAF</sequence>